<dbReference type="GO" id="GO:0046872">
    <property type="term" value="F:metal ion binding"/>
    <property type="evidence" value="ECO:0007669"/>
    <property type="project" value="UniProtKB-KW"/>
</dbReference>
<evidence type="ECO:0000256" key="6">
    <source>
        <dbReference type="ARBA" id="ARBA00022664"/>
    </source>
</evidence>
<evidence type="ECO:0000256" key="3">
    <source>
        <dbReference type="ARBA" id="ARBA00001954"/>
    </source>
</evidence>
<dbReference type="GO" id="GO:0000398">
    <property type="term" value="P:mRNA splicing, via spliceosome"/>
    <property type="evidence" value="ECO:0007669"/>
    <property type="project" value="TreeGrafter"/>
</dbReference>
<dbReference type="CDD" id="cd00844">
    <property type="entry name" value="MPP_Dbr1_N"/>
    <property type="match status" value="1"/>
</dbReference>
<keyword evidence="9" id="KW-0862">Zinc</keyword>
<comment type="cofactor">
    <cofactor evidence="2">
        <name>Zn(2+)</name>
        <dbReference type="ChEBI" id="CHEBI:29105"/>
    </cofactor>
</comment>
<evidence type="ECO:0000256" key="4">
    <source>
        <dbReference type="ARBA" id="ARBA00004123"/>
    </source>
</evidence>
<keyword evidence="10" id="KW-0408">Iron</keyword>
<evidence type="ECO:0000256" key="10">
    <source>
        <dbReference type="ARBA" id="ARBA00023004"/>
    </source>
</evidence>
<evidence type="ECO:0000256" key="12">
    <source>
        <dbReference type="ARBA" id="ARBA00023242"/>
    </source>
</evidence>
<dbReference type="Pfam" id="PF05011">
    <property type="entry name" value="DBR1"/>
    <property type="match status" value="1"/>
</dbReference>
<feature type="domain" description="Lariat debranching enzyme C-terminal" evidence="13">
    <location>
        <begin position="233"/>
        <end position="358"/>
    </location>
</feature>
<comment type="similarity">
    <text evidence="5">Belongs to the lariat debranching enzyme family.</text>
</comment>
<protein>
    <submittedName>
        <fullName evidence="14">Lariat debranching enzyme (Trinotate prediction)</fullName>
    </submittedName>
</protein>
<dbReference type="SMART" id="SM01124">
    <property type="entry name" value="DBR1"/>
    <property type="match status" value="1"/>
</dbReference>
<keyword evidence="11" id="KW-0464">Manganese</keyword>
<dbReference type="FunFam" id="3.60.21.10:FF:000035">
    <property type="entry name" value="Lariat debranching enzyme"/>
    <property type="match status" value="1"/>
</dbReference>
<proteinExistence type="inferred from homology"/>
<comment type="cofactor">
    <cofactor evidence="3">
        <name>Fe(2+)</name>
        <dbReference type="ChEBI" id="CHEBI:29033"/>
    </cofactor>
</comment>
<evidence type="ECO:0000256" key="5">
    <source>
        <dbReference type="ARBA" id="ARBA00006045"/>
    </source>
</evidence>
<evidence type="ECO:0000256" key="7">
    <source>
        <dbReference type="ARBA" id="ARBA00022723"/>
    </source>
</evidence>
<dbReference type="InterPro" id="IPR041816">
    <property type="entry name" value="Dbr1_N"/>
</dbReference>
<dbReference type="Gene3D" id="3.60.21.10">
    <property type="match status" value="1"/>
</dbReference>
<dbReference type="PANTHER" id="PTHR12849:SF0">
    <property type="entry name" value="LARIAT DEBRANCHING ENZYME"/>
    <property type="match status" value="1"/>
</dbReference>
<name>A0A6G3MEU9_HENSL</name>
<keyword evidence="8" id="KW-0378">Hydrolase</keyword>
<comment type="subcellular location">
    <subcellularLocation>
        <location evidence="4">Nucleus</location>
    </subcellularLocation>
</comment>
<dbReference type="GO" id="GO:0008419">
    <property type="term" value="F:RNA lariat debranching enzyme activity"/>
    <property type="evidence" value="ECO:0007669"/>
    <property type="project" value="TreeGrafter"/>
</dbReference>
<dbReference type="InterPro" id="IPR004843">
    <property type="entry name" value="Calcineurin-like_PHP"/>
</dbReference>
<dbReference type="PANTHER" id="PTHR12849">
    <property type="entry name" value="RNA LARIAT DEBRANCHING ENZYME"/>
    <property type="match status" value="1"/>
</dbReference>
<dbReference type="InterPro" id="IPR007708">
    <property type="entry name" value="DBR1_C"/>
</dbReference>
<evidence type="ECO:0000256" key="1">
    <source>
        <dbReference type="ARBA" id="ARBA00001936"/>
    </source>
</evidence>
<dbReference type="GO" id="GO:0005634">
    <property type="term" value="C:nucleus"/>
    <property type="evidence" value="ECO:0007669"/>
    <property type="project" value="UniProtKB-SubCell"/>
</dbReference>
<evidence type="ECO:0000256" key="2">
    <source>
        <dbReference type="ARBA" id="ARBA00001947"/>
    </source>
</evidence>
<dbReference type="Pfam" id="PF00149">
    <property type="entry name" value="Metallophos"/>
    <property type="match status" value="1"/>
</dbReference>
<evidence type="ECO:0000256" key="8">
    <source>
        <dbReference type="ARBA" id="ARBA00022801"/>
    </source>
</evidence>
<organism evidence="14">
    <name type="scientific">Henneguya salminicola</name>
    <name type="common">Myxosporean</name>
    <dbReference type="NCBI Taxonomy" id="69463"/>
    <lineage>
        <taxon>Eukaryota</taxon>
        <taxon>Metazoa</taxon>
        <taxon>Cnidaria</taxon>
        <taxon>Myxozoa</taxon>
        <taxon>Myxosporea</taxon>
        <taxon>Bivalvulida</taxon>
        <taxon>Platysporina</taxon>
        <taxon>Myxobolidae</taxon>
        <taxon>Henneguya</taxon>
    </lineage>
</organism>
<dbReference type="SUPFAM" id="SSF56300">
    <property type="entry name" value="Metallo-dependent phosphatases"/>
    <property type="match status" value="1"/>
</dbReference>
<dbReference type="EMBL" id="GHBP01000947">
    <property type="protein sequence ID" value="NDJ92537.1"/>
    <property type="molecule type" value="Transcribed_RNA"/>
</dbReference>
<evidence type="ECO:0000256" key="11">
    <source>
        <dbReference type="ARBA" id="ARBA00023211"/>
    </source>
</evidence>
<comment type="cofactor">
    <cofactor evidence="1">
        <name>Mn(2+)</name>
        <dbReference type="ChEBI" id="CHEBI:29035"/>
    </cofactor>
</comment>
<evidence type="ECO:0000259" key="13">
    <source>
        <dbReference type="SMART" id="SM01124"/>
    </source>
</evidence>
<keyword evidence="12" id="KW-0539">Nucleus</keyword>
<keyword evidence="7" id="KW-0479">Metal-binding</keyword>
<dbReference type="OrthoDB" id="407609at2759"/>
<reference evidence="14" key="1">
    <citation type="submission" date="2018-11" db="EMBL/GenBank/DDBJ databases">
        <title>Henneguya salminicola genome and transcriptome.</title>
        <authorList>
            <person name="Yahalomi D."/>
            <person name="Atkinson S.D."/>
            <person name="Neuhof M."/>
            <person name="Chang E.S."/>
            <person name="Philippe H."/>
            <person name="Cartwright P."/>
            <person name="Bartholomew J.L."/>
            <person name="Huchon D."/>
        </authorList>
    </citation>
    <scope>NUCLEOTIDE SEQUENCE</scope>
    <source>
        <strain evidence="14">Hz1</strain>
        <tissue evidence="14">Whole</tissue>
    </source>
</reference>
<dbReference type="AlphaFoldDB" id="A0A6G3MEU9"/>
<sequence length="371" mass="42607">MNEVIIAVVGCLHGDLDKMYNKIQEIENKDNIKVDLVLCCGDFQSVRNKADLESMAVPLKHRRLKDFQQYFDGTCIAPILTLFVGGNHEAANYLWELPFGGWVAKNIYYMGHSNVLTFGGIKIGGVSGIYKGYNYLQGHTEFPPFNASSMRSFYHIRKIDIEKMKKMEDIDIIISHDWPTGIWNYGNVDQLLSIKPFFKSDIKQNTLGCPALMDLINELHPPYYFCAHMHVCFPATVAHSDKITKFLALDKILPRRKFIDILKVGPVKGPKILSYDPKWLAITKKFSPYHKFQSVSTPQIDITQENIEEMIEKFHDLSLPNNFEAIHIESVRDECRSEPFINSQNTYFCQNISIQNPCLSNKYVNPEEIII</sequence>
<keyword evidence="6" id="KW-0507">mRNA processing</keyword>
<dbReference type="InterPro" id="IPR029052">
    <property type="entry name" value="Metallo-depent_PP-like"/>
</dbReference>
<accession>A0A6G3MEU9</accession>
<evidence type="ECO:0000256" key="9">
    <source>
        <dbReference type="ARBA" id="ARBA00022833"/>
    </source>
</evidence>
<evidence type="ECO:0000313" key="14">
    <source>
        <dbReference type="EMBL" id="NDJ92537.1"/>
    </source>
</evidence>